<proteinExistence type="predicted"/>
<reference evidence="2 3" key="1">
    <citation type="submission" date="2016-04" db="EMBL/GenBank/DDBJ databases">
        <title>A degradative enzymes factory behind the ericoid mycorrhizal symbiosis.</title>
        <authorList>
            <consortium name="DOE Joint Genome Institute"/>
            <person name="Martino E."/>
            <person name="Morin E."/>
            <person name="Grelet G."/>
            <person name="Kuo A."/>
            <person name="Kohler A."/>
            <person name="Daghino S."/>
            <person name="Barry K."/>
            <person name="Choi C."/>
            <person name="Cichocki N."/>
            <person name="Clum A."/>
            <person name="Copeland A."/>
            <person name="Hainaut M."/>
            <person name="Haridas S."/>
            <person name="Labutti K."/>
            <person name="Lindquist E."/>
            <person name="Lipzen A."/>
            <person name="Khouja H.-R."/>
            <person name="Murat C."/>
            <person name="Ohm R."/>
            <person name="Olson A."/>
            <person name="Spatafora J."/>
            <person name="Veneault-Fourrey C."/>
            <person name="Henrissat B."/>
            <person name="Grigoriev I."/>
            <person name="Martin F."/>
            <person name="Perotto S."/>
        </authorList>
    </citation>
    <scope>NUCLEOTIDE SEQUENCE [LARGE SCALE GENOMIC DNA]</scope>
    <source>
        <strain evidence="2 3">F</strain>
    </source>
</reference>
<dbReference type="AlphaFoldDB" id="A0A2J6R3U0"/>
<dbReference type="Proteomes" id="UP000235786">
    <property type="component" value="Unassembled WGS sequence"/>
</dbReference>
<sequence length="123" mass="14024">MIALADIEGLGEEGRGRGGEGVQHSLQRLNDDHKHKHTSHLPMSQQKIPAHPRWEMIWIPSPPPYPAYAPKQCLPCPSPPLSLNSCYTLRTRAFRRSKRHCTQYSTETKHFLLHQSPHSRLCG</sequence>
<evidence type="ECO:0000313" key="2">
    <source>
        <dbReference type="EMBL" id="PMD33200.1"/>
    </source>
</evidence>
<feature type="region of interest" description="Disordered" evidence="1">
    <location>
        <begin position="1"/>
        <end position="27"/>
    </location>
</feature>
<evidence type="ECO:0000256" key="1">
    <source>
        <dbReference type="SAM" id="MobiDB-lite"/>
    </source>
</evidence>
<dbReference type="EMBL" id="KZ613956">
    <property type="protein sequence ID" value="PMD33200.1"/>
    <property type="molecule type" value="Genomic_DNA"/>
</dbReference>
<keyword evidence="3" id="KW-1185">Reference proteome</keyword>
<evidence type="ECO:0000313" key="3">
    <source>
        <dbReference type="Proteomes" id="UP000235786"/>
    </source>
</evidence>
<protein>
    <submittedName>
        <fullName evidence="2">Uncharacterized protein</fullName>
    </submittedName>
</protein>
<gene>
    <name evidence="2" type="ORF">L207DRAFT_518028</name>
</gene>
<accession>A0A2J6R3U0</accession>
<organism evidence="2 3">
    <name type="scientific">Hyaloscypha variabilis (strain UAMH 11265 / GT02V1 / F)</name>
    <name type="common">Meliniomyces variabilis</name>
    <dbReference type="NCBI Taxonomy" id="1149755"/>
    <lineage>
        <taxon>Eukaryota</taxon>
        <taxon>Fungi</taxon>
        <taxon>Dikarya</taxon>
        <taxon>Ascomycota</taxon>
        <taxon>Pezizomycotina</taxon>
        <taxon>Leotiomycetes</taxon>
        <taxon>Helotiales</taxon>
        <taxon>Hyaloscyphaceae</taxon>
        <taxon>Hyaloscypha</taxon>
        <taxon>Hyaloscypha variabilis</taxon>
    </lineage>
</organism>
<name>A0A2J6R3U0_HYAVF</name>